<feature type="region of interest" description="Disordered" evidence="1">
    <location>
        <begin position="135"/>
        <end position="171"/>
    </location>
</feature>
<keyword evidence="2" id="KW-0472">Membrane</keyword>
<dbReference type="EMBL" id="CACSII010000012">
    <property type="protein sequence ID" value="CAA0103805.1"/>
    <property type="molecule type" value="Genomic_DNA"/>
</dbReference>
<protein>
    <recommendedName>
        <fullName evidence="5">SMODS and SLOG-associating 2TM effector domain-containing protein</fullName>
    </recommendedName>
</protein>
<organism evidence="3 4">
    <name type="scientific">BD1-7 clade bacterium</name>
    <dbReference type="NCBI Taxonomy" id="2029982"/>
    <lineage>
        <taxon>Bacteria</taxon>
        <taxon>Pseudomonadati</taxon>
        <taxon>Pseudomonadota</taxon>
        <taxon>Gammaproteobacteria</taxon>
        <taxon>Cellvibrionales</taxon>
        <taxon>Spongiibacteraceae</taxon>
        <taxon>BD1-7 clade</taxon>
    </lineage>
</organism>
<reference evidence="3 4" key="1">
    <citation type="submission" date="2019-11" db="EMBL/GenBank/DDBJ databases">
        <authorList>
            <person name="Holert J."/>
        </authorList>
    </citation>
    <scope>NUCLEOTIDE SEQUENCE [LARGE SCALE GENOMIC DNA]</scope>
    <source>
        <strain evidence="3">BC5_2</strain>
    </source>
</reference>
<dbReference type="NCBIfam" id="NF033634">
    <property type="entry name" value="SLATT_1"/>
    <property type="match status" value="1"/>
</dbReference>
<gene>
    <name evidence="3" type="ORF">DPBNPPHM_00992</name>
</gene>
<feature type="compositionally biased region" description="Polar residues" evidence="1">
    <location>
        <begin position="153"/>
        <end position="165"/>
    </location>
</feature>
<proteinExistence type="predicted"/>
<sequence length="171" mass="19036">MQEYLSERVQKQRDWYELRANDSKQRFLRNQTVIIVLGAVIPLTVTIASFLGHAELGAVISAGISCGISIIAGLDKLHQPQTAWFNSRAYEESLKKEEWFYRYRAGDYNGLSDRDAEVRFIENVEGIISADIARRPASHRNGDKRGDVVAAPSATTAKTDQTAKPQSVLPG</sequence>
<evidence type="ECO:0000313" key="4">
    <source>
        <dbReference type="Proteomes" id="UP000434580"/>
    </source>
</evidence>
<dbReference type="AlphaFoldDB" id="A0A5S9PIG1"/>
<keyword evidence="2" id="KW-1133">Transmembrane helix</keyword>
<dbReference type="OrthoDB" id="9806639at2"/>
<evidence type="ECO:0000256" key="1">
    <source>
        <dbReference type="SAM" id="MobiDB-lite"/>
    </source>
</evidence>
<evidence type="ECO:0000256" key="2">
    <source>
        <dbReference type="SAM" id="Phobius"/>
    </source>
</evidence>
<dbReference type="Proteomes" id="UP000434580">
    <property type="component" value="Unassembled WGS sequence"/>
</dbReference>
<keyword evidence="2" id="KW-0812">Transmembrane</keyword>
<feature type="transmembrane region" description="Helical" evidence="2">
    <location>
        <begin position="56"/>
        <end position="74"/>
    </location>
</feature>
<evidence type="ECO:0008006" key="5">
    <source>
        <dbReference type="Google" id="ProtNLM"/>
    </source>
</evidence>
<evidence type="ECO:0000313" key="3">
    <source>
        <dbReference type="EMBL" id="CAA0103805.1"/>
    </source>
</evidence>
<dbReference type="Pfam" id="PF14015">
    <property type="entry name" value="DUF4231"/>
    <property type="match status" value="1"/>
</dbReference>
<name>A0A5S9PIG1_9GAMM</name>
<feature type="transmembrane region" description="Helical" evidence="2">
    <location>
        <begin position="32"/>
        <end position="50"/>
    </location>
</feature>
<dbReference type="InterPro" id="IPR025325">
    <property type="entry name" value="DUF4231"/>
</dbReference>
<accession>A0A5S9PIG1</accession>